<evidence type="ECO:0000256" key="8">
    <source>
        <dbReference type="HAMAP-Rule" id="MF_00093"/>
    </source>
</evidence>
<dbReference type="NCBIfam" id="NF001859">
    <property type="entry name" value="PRK00591.1"/>
    <property type="match status" value="1"/>
</dbReference>
<dbReference type="InterPro" id="IPR004373">
    <property type="entry name" value="RF-1"/>
</dbReference>
<dbReference type="Gene3D" id="3.30.70.1660">
    <property type="match status" value="1"/>
</dbReference>
<keyword evidence="9" id="KW-0175">Coiled coil</keyword>
<feature type="region of interest" description="Disordered" evidence="10">
    <location>
        <begin position="284"/>
        <end position="310"/>
    </location>
</feature>
<proteinExistence type="inferred from homology"/>
<dbReference type="FunFam" id="3.30.70.1660:FF:000002">
    <property type="entry name" value="Peptide chain release factor 1"/>
    <property type="match status" value="1"/>
</dbReference>
<dbReference type="AlphaFoldDB" id="A0A1J5JTL7"/>
<evidence type="ECO:0000259" key="11">
    <source>
        <dbReference type="SMART" id="SM00937"/>
    </source>
</evidence>
<dbReference type="InterPro" id="IPR045853">
    <property type="entry name" value="Pep_chain_release_fac_I_sf"/>
</dbReference>
<dbReference type="Gene3D" id="3.30.160.20">
    <property type="match status" value="1"/>
</dbReference>
<evidence type="ECO:0000313" key="12">
    <source>
        <dbReference type="EMBL" id="OIQ10059.1"/>
    </source>
</evidence>
<keyword evidence="5 8" id="KW-0963">Cytoplasm</keyword>
<dbReference type="Pfam" id="PF03462">
    <property type="entry name" value="PCRF"/>
    <property type="match status" value="1"/>
</dbReference>
<accession>A0A1J5JTL7</accession>
<evidence type="ECO:0000256" key="3">
    <source>
        <dbReference type="ARBA" id="ARBA00010835"/>
    </source>
</evidence>
<dbReference type="NCBIfam" id="TIGR00019">
    <property type="entry name" value="prfA"/>
    <property type="match status" value="1"/>
</dbReference>
<evidence type="ECO:0000256" key="4">
    <source>
        <dbReference type="ARBA" id="ARBA00022481"/>
    </source>
</evidence>
<feature type="compositionally biased region" description="Basic and acidic residues" evidence="10">
    <location>
        <begin position="284"/>
        <end position="306"/>
    </location>
</feature>
<comment type="PTM">
    <text evidence="8">Methylated by PrmC. Methylation increases the termination efficiency of RF1.</text>
</comment>
<sequence length="356" mass="40572">MLEKLEQIEARYEELGRLMGDPEVIADPEQLQKHARAHAALENIVTTFRRYRQVSNELAEDKAMLEEEKDREFQELLKAEIERLTGEQERLEQELKILLLPKDPNDEKDIIMEIRAGAGGEEAALFAGDLFRMYQRYAEKKRWRTEIISSHPTELGGFKEIIFQVEGQGVYSRLKFESGVHRVQRIPTTESGGRIHTSTATVAVLPEAEEVDVEIKPEDLRVDIFCSSGPGGQSVNTTYSAVRITHLPTGLVVSCQDEKSQLKNKEKAMRVLRARLLDMARAEREGELAEERRSQVGSGDRSERIRTYNFPQNRVTDHRIGLTLHHLDQVLAGELDEIIDALVTTDQAERLKNMEA</sequence>
<dbReference type="RefSeq" id="WP_071520310.1">
    <property type="nucleotide sequence ID" value="NZ_CP136551.1"/>
</dbReference>
<comment type="similarity">
    <text evidence="3 8">Belongs to the prokaryotic/mitochondrial release factor family.</text>
</comment>
<organism evidence="12 13">
    <name type="scientific">Neomoorella thermoacetica</name>
    <name type="common">Clostridium thermoaceticum</name>
    <dbReference type="NCBI Taxonomy" id="1525"/>
    <lineage>
        <taxon>Bacteria</taxon>
        <taxon>Bacillati</taxon>
        <taxon>Bacillota</taxon>
        <taxon>Clostridia</taxon>
        <taxon>Neomoorellales</taxon>
        <taxon>Neomoorellaceae</taxon>
        <taxon>Neomoorella</taxon>
    </lineage>
</organism>
<protein>
    <recommendedName>
        <fullName evidence="7 8">Peptide chain release factor 1</fullName>
        <shortName evidence="8">RF-1</shortName>
    </recommendedName>
</protein>
<dbReference type="PANTHER" id="PTHR43804:SF7">
    <property type="entry name" value="LD18447P"/>
    <property type="match status" value="1"/>
</dbReference>
<dbReference type="InterPro" id="IPR050057">
    <property type="entry name" value="Prokaryotic/Mito_RF"/>
</dbReference>
<feature type="modified residue" description="N5-methylglutamine" evidence="8">
    <location>
        <position position="233"/>
    </location>
</feature>
<dbReference type="PANTHER" id="PTHR43804">
    <property type="entry name" value="LD18447P"/>
    <property type="match status" value="1"/>
</dbReference>
<name>A0A1J5JTL7_NEOTH</name>
<keyword evidence="6 8" id="KW-0648">Protein biosynthesis</keyword>
<dbReference type="SUPFAM" id="SSF75620">
    <property type="entry name" value="Release factor"/>
    <property type="match status" value="1"/>
</dbReference>
<comment type="function">
    <text evidence="1 8">Peptide chain release factor 1 directs the termination of translation in response to the peptide chain termination codons UAG and UAA.</text>
</comment>
<dbReference type="HAMAP" id="MF_00093">
    <property type="entry name" value="Rel_fac_1"/>
    <property type="match status" value="1"/>
</dbReference>
<reference evidence="12 13" key="1">
    <citation type="submission" date="2016-08" db="EMBL/GenBank/DDBJ databases">
        <title>Genome-based comparison of Moorella thermoacetic strains.</title>
        <authorList>
            <person name="Poehlein A."/>
            <person name="Bengelsdorf F.R."/>
            <person name="Esser C."/>
            <person name="Duerre P."/>
            <person name="Daniel R."/>
        </authorList>
    </citation>
    <scope>NUCLEOTIDE SEQUENCE [LARGE SCALE GENOMIC DNA]</scope>
    <source>
        <strain evidence="12 13">DSM 11768</strain>
    </source>
</reference>
<dbReference type="EMBL" id="MIHH01000001">
    <property type="protein sequence ID" value="OIQ10059.1"/>
    <property type="molecule type" value="Genomic_DNA"/>
</dbReference>
<evidence type="ECO:0000256" key="7">
    <source>
        <dbReference type="ARBA" id="ARBA00050039"/>
    </source>
</evidence>
<dbReference type="Proteomes" id="UP000182743">
    <property type="component" value="Unassembled WGS sequence"/>
</dbReference>
<feature type="coiled-coil region" evidence="9">
    <location>
        <begin position="48"/>
        <end position="94"/>
    </location>
</feature>
<dbReference type="GO" id="GO:0005829">
    <property type="term" value="C:cytosol"/>
    <property type="evidence" value="ECO:0007669"/>
    <property type="project" value="UniProtKB-ARBA"/>
</dbReference>
<evidence type="ECO:0000256" key="9">
    <source>
        <dbReference type="SAM" id="Coils"/>
    </source>
</evidence>
<dbReference type="SMART" id="SM00937">
    <property type="entry name" value="PCRF"/>
    <property type="match status" value="1"/>
</dbReference>
<dbReference type="FunFam" id="3.30.160.20:FF:000004">
    <property type="entry name" value="Peptide chain release factor 1"/>
    <property type="match status" value="1"/>
</dbReference>
<dbReference type="Pfam" id="PF00472">
    <property type="entry name" value="RF-1"/>
    <property type="match status" value="1"/>
</dbReference>
<dbReference type="FunFam" id="3.30.70.1660:FF:000004">
    <property type="entry name" value="Peptide chain release factor 1"/>
    <property type="match status" value="1"/>
</dbReference>
<comment type="caution">
    <text evidence="12">The sequence shown here is derived from an EMBL/GenBank/DDBJ whole genome shotgun (WGS) entry which is preliminary data.</text>
</comment>
<dbReference type="InterPro" id="IPR000352">
    <property type="entry name" value="Pep_chain_release_fac_I"/>
</dbReference>
<evidence type="ECO:0000256" key="10">
    <source>
        <dbReference type="SAM" id="MobiDB-lite"/>
    </source>
</evidence>
<evidence type="ECO:0000256" key="2">
    <source>
        <dbReference type="ARBA" id="ARBA00004496"/>
    </source>
</evidence>
<evidence type="ECO:0000313" key="13">
    <source>
        <dbReference type="Proteomes" id="UP000182743"/>
    </source>
</evidence>
<feature type="domain" description="Peptide chain release factor" evidence="11">
    <location>
        <begin position="63"/>
        <end position="177"/>
    </location>
</feature>
<keyword evidence="4 8" id="KW-0488">Methylation</keyword>
<evidence type="ECO:0000256" key="5">
    <source>
        <dbReference type="ARBA" id="ARBA00022490"/>
    </source>
</evidence>
<dbReference type="Gene3D" id="6.10.140.1950">
    <property type="match status" value="1"/>
</dbReference>
<gene>
    <name evidence="8 12" type="primary">prfA</name>
    <name evidence="12" type="ORF">MOOR_01290</name>
</gene>
<comment type="subcellular location">
    <subcellularLocation>
        <location evidence="2 8">Cytoplasm</location>
    </subcellularLocation>
</comment>
<evidence type="ECO:0000256" key="1">
    <source>
        <dbReference type="ARBA" id="ARBA00002986"/>
    </source>
</evidence>
<dbReference type="GO" id="GO:0016149">
    <property type="term" value="F:translation release factor activity, codon specific"/>
    <property type="evidence" value="ECO:0007669"/>
    <property type="project" value="UniProtKB-UniRule"/>
</dbReference>
<dbReference type="InterPro" id="IPR005139">
    <property type="entry name" value="PCRF"/>
</dbReference>
<evidence type="ECO:0000256" key="6">
    <source>
        <dbReference type="ARBA" id="ARBA00022917"/>
    </source>
</evidence>